<keyword evidence="7" id="KW-1185">Reference proteome</keyword>
<evidence type="ECO:0000259" key="5">
    <source>
        <dbReference type="PROSITE" id="PS51891"/>
    </source>
</evidence>
<dbReference type="InterPro" id="IPR006913">
    <property type="entry name" value="CENP-V/GFA"/>
</dbReference>
<dbReference type="SUPFAM" id="SSF51316">
    <property type="entry name" value="Mss4-like"/>
    <property type="match status" value="1"/>
</dbReference>
<dbReference type="Gene3D" id="3.90.1590.10">
    <property type="entry name" value="glutathione-dependent formaldehyde- activating enzyme (gfa)"/>
    <property type="match status" value="1"/>
</dbReference>
<dbReference type="PANTHER" id="PTHR33337">
    <property type="entry name" value="GFA DOMAIN-CONTAINING PROTEIN"/>
    <property type="match status" value="1"/>
</dbReference>
<dbReference type="STRING" id="113226.A0A139HFW7"/>
<evidence type="ECO:0000256" key="3">
    <source>
        <dbReference type="ARBA" id="ARBA00022833"/>
    </source>
</evidence>
<dbReference type="GO" id="GO:0046872">
    <property type="term" value="F:metal ion binding"/>
    <property type="evidence" value="ECO:0007669"/>
    <property type="project" value="UniProtKB-KW"/>
</dbReference>
<proteinExistence type="inferred from homology"/>
<dbReference type="EMBL" id="LFZO01000657">
    <property type="protein sequence ID" value="KXT01338.1"/>
    <property type="molecule type" value="Genomic_DNA"/>
</dbReference>
<dbReference type="PANTHER" id="PTHR33337:SF40">
    <property type="entry name" value="CENP-V_GFA DOMAIN-CONTAINING PROTEIN-RELATED"/>
    <property type="match status" value="1"/>
</dbReference>
<evidence type="ECO:0000256" key="2">
    <source>
        <dbReference type="ARBA" id="ARBA00022723"/>
    </source>
</evidence>
<keyword evidence="3" id="KW-0862">Zinc</keyword>
<organism evidence="6 7">
    <name type="scientific">Pseudocercospora musae</name>
    <dbReference type="NCBI Taxonomy" id="113226"/>
    <lineage>
        <taxon>Eukaryota</taxon>
        <taxon>Fungi</taxon>
        <taxon>Dikarya</taxon>
        <taxon>Ascomycota</taxon>
        <taxon>Pezizomycotina</taxon>
        <taxon>Dothideomycetes</taxon>
        <taxon>Dothideomycetidae</taxon>
        <taxon>Mycosphaerellales</taxon>
        <taxon>Mycosphaerellaceae</taxon>
        <taxon>Pseudocercospora</taxon>
    </lineage>
</organism>
<reference evidence="6 7" key="1">
    <citation type="submission" date="2015-07" db="EMBL/GenBank/DDBJ databases">
        <title>Comparative genomics of the Sigatoka disease complex on banana suggests a link between parallel evolutionary changes in Pseudocercospora fijiensis and Pseudocercospora eumusae and increased virulence on the banana host.</title>
        <authorList>
            <person name="Chang T.-C."/>
            <person name="Salvucci A."/>
            <person name="Crous P.W."/>
            <person name="Stergiopoulos I."/>
        </authorList>
    </citation>
    <scope>NUCLEOTIDE SEQUENCE [LARGE SCALE GENOMIC DNA]</scope>
    <source>
        <strain evidence="6 7">CBS 116634</strain>
    </source>
</reference>
<sequence>MSLAVPRSGHTTTLVTANLPPWPRYASVDNVVSAVCHCLNCRRVTGSAFLCASICPRDGFRITAGEEHQKVFLDTNTESGTGLKRVSCDQCASKLFAYTPLWDEIVSVAAGTLDDFDSWTPDTEQWCIDRVPFVKRLPAVPEERSFAEAVTK</sequence>
<gene>
    <name evidence="6" type="ORF">AC579_1600</name>
</gene>
<dbReference type="InterPro" id="IPR011057">
    <property type="entry name" value="Mss4-like_sf"/>
</dbReference>
<dbReference type="AlphaFoldDB" id="A0A139HFW7"/>
<protein>
    <recommendedName>
        <fullName evidence="5">CENP-V/GFA domain-containing protein</fullName>
    </recommendedName>
</protein>
<keyword evidence="2" id="KW-0479">Metal-binding</keyword>
<evidence type="ECO:0000256" key="1">
    <source>
        <dbReference type="ARBA" id="ARBA00005495"/>
    </source>
</evidence>
<feature type="domain" description="CENP-V/GFA" evidence="5">
    <location>
        <begin position="7"/>
        <end position="120"/>
    </location>
</feature>
<comment type="caution">
    <text evidence="6">The sequence shown here is derived from an EMBL/GenBank/DDBJ whole genome shotgun (WGS) entry which is preliminary data.</text>
</comment>
<keyword evidence="4" id="KW-0456">Lyase</keyword>
<evidence type="ECO:0000313" key="7">
    <source>
        <dbReference type="Proteomes" id="UP000073492"/>
    </source>
</evidence>
<dbReference type="Pfam" id="PF04828">
    <property type="entry name" value="GFA"/>
    <property type="match status" value="1"/>
</dbReference>
<dbReference type="Proteomes" id="UP000073492">
    <property type="component" value="Unassembled WGS sequence"/>
</dbReference>
<evidence type="ECO:0000256" key="4">
    <source>
        <dbReference type="ARBA" id="ARBA00023239"/>
    </source>
</evidence>
<name>A0A139HFW7_9PEZI</name>
<comment type="similarity">
    <text evidence="1">Belongs to the Gfa family.</text>
</comment>
<evidence type="ECO:0000313" key="6">
    <source>
        <dbReference type="EMBL" id="KXT01338.1"/>
    </source>
</evidence>
<dbReference type="PROSITE" id="PS51891">
    <property type="entry name" value="CENP_V_GFA"/>
    <property type="match status" value="1"/>
</dbReference>
<dbReference type="OrthoDB" id="2212170at2759"/>
<accession>A0A139HFW7</accession>
<dbReference type="GO" id="GO:0016846">
    <property type="term" value="F:carbon-sulfur lyase activity"/>
    <property type="evidence" value="ECO:0007669"/>
    <property type="project" value="InterPro"/>
</dbReference>